<dbReference type="Proteomes" id="UP000275368">
    <property type="component" value="Chromosome"/>
</dbReference>
<evidence type="ECO:0000256" key="2">
    <source>
        <dbReference type="SAM" id="Phobius"/>
    </source>
</evidence>
<feature type="region of interest" description="Disordered" evidence="1">
    <location>
        <begin position="1"/>
        <end position="49"/>
    </location>
</feature>
<dbReference type="KEGG" id="pbk:Back11_23750"/>
<feature type="transmembrane region" description="Helical" evidence="2">
    <location>
        <begin position="59"/>
        <end position="79"/>
    </location>
</feature>
<organism evidence="3 4">
    <name type="scientific">Paenibacillus baekrokdamisoli</name>
    <dbReference type="NCBI Taxonomy" id="1712516"/>
    <lineage>
        <taxon>Bacteria</taxon>
        <taxon>Bacillati</taxon>
        <taxon>Bacillota</taxon>
        <taxon>Bacilli</taxon>
        <taxon>Bacillales</taxon>
        <taxon>Paenibacillaceae</taxon>
        <taxon>Paenibacillus</taxon>
    </lineage>
</organism>
<evidence type="ECO:0000256" key="1">
    <source>
        <dbReference type="SAM" id="MobiDB-lite"/>
    </source>
</evidence>
<evidence type="ECO:0000313" key="3">
    <source>
        <dbReference type="EMBL" id="BBH21030.1"/>
    </source>
</evidence>
<proteinExistence type="predicted"/>
<dbReference type="AlphaFoldDB" id="A0A3G9IQ85"/>
<gene>
    <name evidence="3" type="ORF">Back11_23750</name>
</gene>
<protein>
    <submittedName>
        <fullName evidence="3">Uncharacterized protein</fullName>
    </submittedName>
</protein>
<keyword evidence="2" id="KW-0472">Membrane</keyword>
<dbReference type="RefSeq" id="WP_125656868.1">
    <property type="nucleotide sequence ID" value="NZ_AP019308.1"/>
</dbReference>
<keyword evidence="2" id="KW-1133">Transmembrane helix</keyword>
<name>A0A3G9IQ85_9BACL</name>
<sequence>MSRVEKFGRGHNRQPAPSKETNKKADNPTDAEMLHEHPEDGLPARRHIHPSNKQQMTKWFYRLLFVLFISLLIGLLLWGRNYAKF</sequence>
<reference evidence="3 4" key="1">
    <citation type="submission" date="2018-11" db="EMBL/GenBank/DDBJ databases">
        <title>Complete genome sequence of Paenibacillus baekrokdamisoli strain KCTC 33723.</title>
        <authorList>
            <person name="Kang S.W."/>
            <person name="Lee K.C."/>
            <person name="Kim K.K."/>
            <person name="Kim J.S."/>
            <person name="Kim D.S."/>
            <person name="Ko S.H."/>
            <person name="Yang S.H."/>
            <person name="Lee J.S."/>
        </authorList>
    </citation>
    <scope>NUCLEOTIDE SEQUENCE [LARGE SCALE GENOMIC DNA]</scope>
    <source>
        <strain evidence="3 4">KCTC 33723</strain>
    </source>
</reference>
<feature type="compositionally biased region" description="Basic and acidic residues" evidence="1">
    <location>
        <begin position="20"/>
        <end position="43"/>
    </location>
</feature>
<keyword evidence="4" id="KW-1185">Reference proteome</keyword>
<dbReference type="OrthoDB" id="2622205at2"/>
<keyword evidence="2" id="KW-0812">Transmembrane</keyword>
<dbReference type="EMBL" id="AP019308">
    <property type="protein sequence ID" value="BBH21030.1"/>
    <property type="molecule type" value="Genomic_DNA"/>
</dbReference>
<evidence type="ECO:0000313" key="4">
    <source>
        <dbReference type="Proteomes" id="UP000275368"/>
    </source>
</evidence>
<accession>A0A3G9IQ85</accession>